<feature type="compositionally biased region" description="Polar residues" evidence="1">
    <location>
        <begin position="31"/>
        <end position="50"/>
    </location>
</feature>
<evidence type="ECO:0000313" key="3">
    <source>
        <dbReference type="Proteomes" id="UP000016924"/>
    </source>
</evidence>
<accession>R7YHC2</accession>
<organism evidence="2 3">
    <name type="scientific">Coniosporium apollinis (strain CBS 100218)</name>
    <name type="common">Rock-inhabiting black yeast</name>
    <dbReference type="NCBI Taxonomy" id="1168221"/>
    <lineage>
        <taxon>Eukaryota</taxon>
        <taxon>Fungi</taxon>
        <taxon>Dikarya</taxon>
        <taxon>Ascomycota</taxon>
        <taxon>Pezizomycotina</taxon>
        <taxon>Dothideomycetes</taxon>
        <taxon>Dothideomycetes incertae sedis</taxon>
        <taxon>Coniosporium</taxon>
    </lineage>
</organism>
<evidence type="ECO:0000313" key="2">
    <source>
        <dbReference type="EMBL" id="EON61293.1"/>
    </source>
</evidence>
<dbReference type="HOGENOM" id="CLU_1337444_0_0_1"/>
<dbReference type="Proteomes" id="UP000016924">
    <property type="component" value="Unassembled WGS sequence"/>
</dbReference>
<dbReference type="EMBL" id="JH767555">
    <property type="protein sequence ID" value="EON61293.1"/>
    <property type="molecule type" value="Genomic_DNA"/>
</dbReference>
<dbReference type="AlphaFoldDB" id="R7YHC2"/>
<feature type="region of interest" description="Disordered" evidence="1">
    <location>
        <begin position="1"/>
        <end position="55"/>
    </location>
</feature>
<gene>
    <name evidence="2" type="ORF">W97_00506</name>
</gene>
<proteinExistence type="predicted"/>
<keyword evidence="3" id="KW-1185">Reference proteome</keyword>
<name>R7YHC2_CONA1</name>
<dbReference type="GeneID" id="19897817"/>
<dbReference type="RefSeq" id="XP_007776610.1">
    <property type="nucleotide sequence ID" value="XM_007778420.1"/>
</dbReference>
<sequence>MTPESASKTEERKRVSTASNKRKREARSKETPASSVTKRTDDSVPSSNGKPSHDIVGPSGLCDRCKVIVIDIGKASLSTKVRDGEVVLEAPSDQDLHLGFELQDTYPEFPRLASSAAKGCRFCGFLKEEIGVEISQSVLREVDEMFGATQEEEITIDIKGLRYYWTRRFTGGLSQLWPNLRISTSSGRFSREMLLPFDIMTDFGK</sequence>
<evidence type="ECO:0000256" key="1">
    <source>
        <dbReference type="SAM" id="MobiDB-lite"/>
    </source>
</evidence>
<reference evidence="3" key="1">
    <citation type="submission" date="2012-06" db="EMBL/GenBank/DDBJ databases">
        <title>The genome sequence of Coniosporium apollinis CBS 100218.</title>
        <authorList>
            <consortium name="The Broad Institute Genome Sequencing Platform"/>
            <person name="Cuomo C."/>
            <person name="Gorbushina A."/>
            <person name="Noack S."/>
            <person name="Walker B."/>
            <person name="Young S.K."/>
            <person name="Zeng Q."/>
            <person name="Gargeya S."/>
            <person name="Fitzgerald M."/>
            <person name="Haas B."/>
            <person name="Abouelleil A."/>
            <person name="Alvarado L."/>
            <person name="Arachchi H.M."/>
            <person name="Berlin A.M."/>
            <person name="Chapman S.B."/>
            <person name="Goldberg J."/>
            <person name="Griggs A."/>
            <person name="Gujja S."/>
            <person name="Hansen M."/>
            <person name="Howarth C."/>
            <person name="Imamovic A."/>
            <person name="Larimer J."/>
            <person name="McCowan C."/>
            <person name="Montmayeur A."/>
            <person name="Murphy C."/>
            <person name="Neiman D."/>
            <person name="Pearson M."/>
            <person name="Priest M."/>
            <person name="Roberts A."/>
            <person name="Saif S."/>
            <person name="Shea T."/>
            <person name="Sisk P."/>
            <person name="Sykes S."/>
            <person name="Wortman J."/>
            <person name="Nusbaum C."/>
            <person name="Birren B."/>
        </authorList>
    </citation>
    <scope>NUCLEOTIDE SEQUENCE [LARGE SCALE GENOMIC DNA]</scope>
    <source>
        <strain evidence="3">CBS 100218</strain>
    </source>
</reference>
<protein>
    <submittedName>
        <fullName evidence="2">Uncharacterized protein</fullName>
    </submittedName>
</protein>